<dbReference type="Ensembl" id="ENSOANT00000001731.2">
    <property type="protein sequence ID" value="ENSOANP00000001730.2"/>
    <property type="gene ID" value="ENSOANG00000001088.2"/>
</dbReference>
<dbReference type="OrthoDB" id="9972212at2759"/>
<dbReference type="PANTHER" id="PTHR31909">
    <property type="entry name" value="CHROMOSOME 20 ORF85 FAMILY MEMBER"/>
    <property type="match status" value="1"/>
</dbReference>
<reference evidence="2" key="3">
    <citation type="submission" date="2025-09" db="UniProtKB">
        <authorList>
            <consortium name="Ensembl"/>
        </authorList>
    </citation>
    <scope>IDENTIFICATION</scope>
    <source>
        <strain evidence="2">Glennie</strain>
    </source>
</reference>
<evidence type="ECO:0000313" key="2">
    <source>
        <dbReference type="Ensembl" id="ENSOANP00000001730.2"/>
    </source>
</evidence>
<dbReference type="GO" id="GO:0005929">
    <property type="term" value="C:cilium"/>
    <property type="evidence" value="ECO:0007669"/>
    <property type="project" value="Ensembl"/>
</dbReference>
<evidence type="ECO:0000256" key="1">
    <source>
        <dbReference type="SAM" id="MobiDB-lite"/>
    </source>
</evidence>
<dbReference type="Pfam" id="PF14945">
    <property type="entry name" value="LLC1"/>
    <property type="match status" value="1"/>
</dbReference>
<keyword evidence="3" id="KW-1185">Reference proteome</keyword>
<dbReference type="OMA" id="DFFFMEG"/>
<name>F6YFP1_ORNAN</name>
<dbReference type="Proteomes" id="UP000002279">
    <property type="component" value="Chromosome 1"/>
</dbReference>
<dbReference type="eggNOG" id="ENOG502S2T8">
    <property type="taxonomic scope" value="Eukaryota"/>
</dbReference>
<dbReference type="FunCoup" id="F6YFP1">
    <property type="interactions" value="19"/>
</dbReference>
<protein>
    <submittedName>
        <fullName evidence="2">Ciliary microtubule inner protein 5</fullName>
    </submittedName>
</protein>
<organism evidence="2 3">
    <name type="scientific">Ornithorhynchus anatinus</name>
    <name type="common">Duckbill platypus</name>
    <dbReference type="NCBI Taxonomy" id="9258"/>
    <lineage>
        <taxon>Eukaryota</taxon>
        <taxon>Metazoa</taxon>
        <taxon>Chordata</taxon>
        <taxon>Craniata</taxon>
        <taxon>Vertebrata</taxon>
        <taxon>Euteleostomi</taxon>
        <taxon>Mammalia</taxon>
        <taxon>Monotremata</taxon>
        <taxon>Ornithorhynchidae</taxon>
        <taxon>Ornithorhynchus</taxon>
    </lineage>
</organism>
<feature type="region of interest" description="Disordered" evidence="1">
    <location>
        <begin position="1"/>
        <end position="58"/>
    </location>
</feature>
<evidence type="ECO:0000313" key="3">
    <source>
        <dbReference type="Proteomes" id="UP000002279"/>
    </source>
</evidence>
<reference evidence="2 3" key="1">
    <citation type="journal article" date="2008" name="Nature">
        <title>Genome analysis of the platypus reveals unique signatures of evolution.</title>
        <authorList>
            <person name="Warren W.C."/>
            <person name="Hillier L.W."/>
            <person name="Marshall Graves J.A."/>
            <person name="Birney E."/>
            <person name="Ponting C.P."/>
            <person name="Grutzner F."/>
            <person name="Belov K."/>
            <person name="Miller W."/>
            <person name="Clarke L."/>
            <person name="Chinwalla A.T."/>
            <person name="Yang S.P."/>
            <person name="Heger A."/>
            <person name="Locke D.P."/>
            <person name="Miethke P."/>
            <person name="Waters P.D."/>
            <person name="Veyrunes F."/>
            <person name="Fulton L."/>
            <person name="Fulton B."/>
            <person name="Graves T."/>
            <person name="Wallis J."/>
            <person name="Puente X.S."/>
            <person name="Lopez-Otin C."/>
            <person name="Ordonez G.R."/>
            <person name="Eichler E.E."/>
            <person name="Chen L."/>
            <person name="Cheng Z."/>
            <person name="Deakin J.E."/>
            <person name="Alsop A."/>
            <person name="Thompson K."/>
            <person name="Kirby P."/>
            <person name="Papenfuss A.T."/>
            <person name="Wakefield M.J."/>
            <person name="Olender T."/>
            <person name="Lancet D."/>
            <person name="Huttley G.A."/>
            <person name="Smit A.F."/>
            <person name="Pask A."/>
            <person name="Temple-Smith P."/>
            <person name="Batzer M.A."/>
            <person name="Walker J.A."/>
            <person name="Konkel M.K."/>
            <person name="Harris R.S."/>
            <person name="Whittington C.M."/>
            <person name="Wong E.S."/>
            <person name="Gemmell N.J."/>
            <person name="Buschiazzo E."/>
            <person name="Vargas Jentzsch I.M."/>
            <person name="Merkel A."/>
            <person name="Schmitz J."/>
            <person name="Zemann A."/>
            <person name="Churakov G."/>
            <person name="Kriegs J.O."/>
            <person name="Brosius J."/>
            <person name="Murchison E.P."/>
            <person name="Sachidanandam R."/>
            <person name="Smith C."/>
            <person name="Hannon G.J."/>
            <person name="Tsend-Ayush E."/>
            <person name="McMillan D."/>
            <person name="Attenborough R."/>
            <person name="Rens W."/>
            <person name="Ferguson-Smith M."/>
            <person name="Lefevre C.M."/>
            <person name="Sharp J.A."/>
            <person name="Nicholas K.R."/>
            <person name="Ray D.A."/>
            <person name="Kube M."/>
            <person name="Reinhardt R."/>
            <person name="Pringle T.H."/>
            <person name="Taylor J."/>
            <person name="Jones R.C."/>
            <person name="Nixon B."/>
            <person name="Dacheux J.L."/>
            <person name="Niwa H."/>
            <person name="Sekita Y."/>
            <person name="Huang X."/>
            <person name="Stark A."/>
            <person name="Kheradpour P."/>
            <person name="Kellis M."/>
            <person name="Flicek P."/>
            <person name="Chen Y."/>
            <person name="Webber C."/>
            <person name="Hardison R."/>
            <person name="Nelson J."/>
            <person name="Hallsworth-Pepin K."/>
            <person name="Delehaunty K."/>
            <person name="Markovic C."/>
            <person name="Minx P."/>
            <person name="Feng Y."/>
            <person name="Kremitzki C."/>
            <person name="Mitreva M."/>
            <person name="Glasscock J."/>
            <person name="Wylie T."/>
            <person name="Wohldmann P."/>
            <person name="Thiru P."/>
            <person name="Nhan M.N."/>
            <person name="Pohl C.S."/>
            <person name="Smith S.M."/>
            <person name="Hou S."/>
            <person name="Nefedov M."/>
            <person name="de Jong P.J."/>
            <person name="Renfree M.B."/>
            <person name="Mardis E.R."/>
            <person name="Wilson R.K."/>
        </authorList>
    </citation>
    <scope>NUCLEOTIDE SEQUENCE [LARGE SCALE GENOMIC DNA]</scope>
    <source>
        <strain evidence="2 3">Glennie</strain>
    </source>
</reference>
<dbReference type="InParanoid" id="F6YFP1"/>
<dbReference type="GeneTree" id="ENSGT00940000154459"/>
<sequence>MGSRPTQARLATSAGYRLPEARLPVSASSLPPQGTRAGRTTALGRPQPARGREDQRTTLRGNQVLQDRLWRELLEAEWRDNQRWIQNWNFLKDYDPMGNKKEPQKLPKYIPRFSPDVPNTANQVIGSRINTKLGKKIGEMDFFLIEGSRKKKLDNEFQPS</sequence>
<feature type="compositionally biased region" description="Polar residues" evidence="1">
    <location>
        <begin position="1"/>
        <end position="10"/>
    </location>
</feature>
<gene>
    <name evidence="2" type="primary">CIMIP5</name>
</gene>
<dbReference type="Bgee" id="ENSOANG00000001088">
    <property type="expression patterns" value="Expressed in endometrium"/>
</dbReference>
<dbReference type="InterPro" id="IPR020339">
    <property type="entry name" value="C20orf85-like"/>
</dbReference>
<proteinExistence type="predicted"/>
<dbReference type="PANTHER" id="PTHR31909:SF2">
    <property type="entry name" value="RIKEN CDNA 2410004P03 GENE"/>
    <property type="match status" value="1"/>
</dbReference>
<dbReference type="AlphaFoldDB" id="F6YFP1"/>
<reference evidence="2" key="2">
    <citation type="submission" date="2025-08" db="UniProtKB">
        <authorList>
            <consortium name="Ensembl"/>
        </authorList>
    </citation>
    <scope>IDENTIFICATION</scope>
    <source>
        <strain evidence="2">Glennie</strain>
    </source>
</reference>
<dbReference type="HOGENOM" id="CLU_101818_0_0_1"/>
<accession>F6YFP1</accession>